<dbReference type="GO" id="GO:0016853">
    <property type="term" value="F:isomerase activity"/>
    <property type="evidence" value="ECO:0007669"/>
    <property type="project" value="UniProtKB-KW"/>
</dbReference>
<dbReference type="OrthoDB" id="5174409at2"/>
<dbReference type="SUPFAM" id="SSF52096">
    <property type="entry name" value="ClpP/crotonase"/>
    <property type="match status" value="1"/>
</dbReference>
<keyword evidence="2" id="KW-0413">Isomerase</keyword>
<dbReference type="PANTHER" id="PTHR43459:SF1">
    <property type="entry name" value="EG:BACN32G11.4 PROTEIN"/>
    <property type="match status" value="1"/>
</dbReference>
<dbReference type="InterPro" id="IPR029045">
    <property type="entry name" value="ClpP/crotonase-like_dom_sf"/>
</dbReference>
<evidence type="ECO:0000313" key="2">
    <source>
        <dbReference type="EMBL" id="TDK27836.1"/>
    </source>
</evidence>
<dbReference type="Proteomes" id="UP000295411">
    <property type="component" value="Unassembled WGS sequence"/>
</dbReference>
<name>A0A4R5U2F5_9MICC</name>
<sequence length="275" mass="29540">MTSKQFTVDPVSPSYWRVTFANGPVNLFDPDSIDELALLLTAAEQDPDLRVIVFRSDNPDFFMAHWDLLSDRTRVANMAPGPTGLHPYLDNFVRLSRLPVATISVIRGRARGAGSEFVLATDMRFASERAVLGHFEVGIGAVPGGGPMARLGHLIGRGRALEILLGADDINAADAAAYGYVNRVISDATIEADVDALARRIAGFDRAALSRTKALVDKATLPEDQDFAPGLQAFFATAGRPGSQPLIRSLFAQGLQQAGGVELDLGRRVGEPLEE</sequence>
<protein>
    <submittedName>
        <fullName evidence="2">Enoyl-CoA hydratase/isomerase family protein</fullName>
    </submittedName>
</protein>
<proteinExistence type="inferred from homology"/>
<dbReference type="InterPro" id="IPR018376">
    <property type="entry name" value="Enoyl-CoA_hyd/isom_CS"/>
</dbReference>
<comment type="similarity">
    <text evidence="1">Belongs to the enoyl-CoA hydratase/isomerase family.</text>
</comment>
<dbReference type="Pfam" id="PF00378">
    <property type="entry name" value="ECH_1"/>
    <property type="match status" value="1"/>
</dbReference>
<gene>
    <name evidence="2" type="ORF">E2F48_01555</name>
</gene>
<evidence type="ECO:0000313" key="3">
    <source>
        <dbReference type="Proteomes" id="UP000295411"/>
    </source>
</evidence>
<dbReference type="InterPro" id="IPR001753">
    <property type="entry name" value="Enoyl-CoA_hydra/iso"/>
</dbReference>
<dbReference type="CDD" id="cd06558">
    <property type="entry name" value="crotonase-like"/>
    <property type="match status" value="1"/>
</dbReference>
<dbReference type="EMBL" id="SMTK01000001">
    <property type="protein sequence ID" value="TDK27836.1"/>
    <property type="molecule type" value="Genomic_DNA"/>
</dbReference>
<dbReference type="AlphaFoldDB" id="A0A4R5U2F5"/>
<dbReference type="Gene3D" id="3.90.226.10">
    <property type="entry name" value="2-enoyl-CoA Hydratase, Chain A, domain 1"/>
    <property type="match status" value="1"/>
</dbReference>
<dbReference type="PROSITE" id="PS00166">
    <property type="entry name" value="ENOYL_COA_HYDRATASE"/>
    <property type="match status" value="1"/>
</dbReference>
<dbReference type="PANTHER" id="PTHR43459">
    <property type="entry name" value="ENOYL-COA HYDRATASE"/>
    <property type="match status" value="1"/>
</dbReference>
<dbReference type="RefSeq" id="WP_133402256.1">
    <property type="nucleotide sequence ID" value="NZ_SMTK01000001.1"/>
</dbReference>
<evidence type="ECO:0000256" key="1">
    <source>
        <dbReference type="RuleBase" id="RU003707"/>
    </source>
</evidence>
<keyword evidence="3" id="KW-1185">Reference proteome</keyword>
<reference evidence="2 3" key="1">
    <citation type="submission" date="2019-03" db="EMBL/GenBank/DDBJ databases">
        <title>Arthrobacter sp. nov., an bacterium isolated from biocrust in Mu Us Desert.</title>
        <authorList>
            <person name="Lixiong L."/>
        </authorList>
    </citation>
    <scope>NUCLEOTIDE SEQUENCE [LARGE SCALE GENOMIC DNA]</scope>
    <source>
        <strain evidence="2 3">SLN-3</strain>
    </source>
</reference>
<organism evidence="2 3">
    <name type="scientific">Arthrobacter crusticola</name>
    <dbReference type="NCBI Taxonomy" id="2547960"/>
    <lineage>
        <taxon>Bacteria</taxon>
        <taxon>Bacillati</taxon>
        <taxon>Actinomycetota</taxon>
        <taxon>Actinomycetes</taxon>
        <taxon>Micrococcales</taxon>
        <taxon>Micrococcaceae</taxon>
        <taxon>Arthrobacter</taxon>
    </lineage>
</organism>
<comment type="caution">
    <text evidence="2">The sequence shown here is derived from an EMBL/GenBank/DDBJ whole genome shotgun (WGS) entry which is preliminary data.</text>
</comment>
<accession>A0A4R5U2F5</accession>